<proteinExistence type="predicted"/>
<evidence type="ECO:0008006" key="4">
    <source>
        <dbReference type="Google" id="ProtNLM"/>
    </source>
</evidence>
<organism evidence="2 3">
    <name type="scientific">Saliniradius amylolyticus</name>
    <dbReference type="NCBI Taxonomy" id="2183582"/>
    <lineage>
        <taxon>Bacteria</taxon>
        <taxon>Pseudomonadati</taxon>
        <taxon>Pseudomonadota</taxon>
        <taxon>Gammaproteobacteria</taxon>
        <taxon>Alteromonadales</taxon>
        <taxon>Alteromonadaceae</taxon>
        <taxon>Saliniradius</taxon>
    </lineage>
</organism>
<evidence type="ECO:0000313" key="3">
    <source>
        <dbReference type="Proteomes" id="UP000245728"/>
    </source>
</evidence>
<dbReference type="AlphaFoldDB" id="A0A2S2E368"/>
<protein>
    <recommendedName>
        <fullName evidence="4">Polyketide cyclase/dehydrase</fullName>
    </recommendedName>
</protein>
<sequence>MKTCLLCFALILISPSTRAEVLHLSESGFILQNEFTTQASADRVWDGLINHIGDWWPADHTWFGKAENLSIEPVAGGCFCEIDGDKQAEHMRISFVYPGKHLRMTGGLGPLQGMGLYGSLDWQIAPTDSGTRVTLKYSVQGYNPNGFTDLAPIVDKVQGLQLGGLEEFLKLK</sequence>
<gene>
    <name evidence="2" type="ORF">HMF8227_00964</name>
</gene>
<keyword evidence="1" id="KW-0732">Signal</keyword>
<dbReference type="InterPro" id="IPR023393">
    <property type="entry name" value="START-like_dom_sf"/>
</dbReference>
<feature type="chain" id="PRO_5015534220" description="Polyketide cyclase/dehydrase" evidence="1">
    <location>
        <begin position="20"/>
        <end position="172"/>
    </location>
</feature>
<reference evidence="2 3" key="1">
    <citation type="submission" date="2018-05" db="EMBL/GenBank/DDBJ databases">
        <title>Salinimonas sp. HMF8227 Genome sequencing and assembly.</title>
        <authorList>
            <person name="Kang H."/>
            <person name="Kang J."/>
            <person name="Cha I."/>
            <person name="Kim H."/>
            <person name="Joh K."/>
        </authorList>
    </citation>
    <scope>NUCLEOTIDE SEQUENCE [LARGE SCALE GENOMIC DNA]</scope>
    <source>
        <strain evidence="2 3">HMF8227</strain>
    </source>
</reference>
<dbReference type="Proteomes" id="UP000245728">
    <property type="component" value="Chromosome"/>
</dbReference>
<evidence type="ECO:0000256" key="1">
    <source>
        <dbReference type="SAM" id="SignalP"/>
    </source>
</evidence>
<dbReference type="RefSeq" id="WP_109339099.1">
    <property type="nucleotide sequence ID" value="NZ_CP029347.1"/>
</dbReference>
<keyword evidence="3" id="KW-1185">Reference proteome</keyword>
<evidence type="ECO:0000313" key="2">
    <source>
        <dbReference type="EMBL" id="AWL11457.1"/>
    </source>
</evidence>
<dbReference type="KEGG" id="salh:HMF8227_00964"/>
<dbReference type="Gene3D" id="3.30.530.20">
    <property type="match status" value="1"/>
</dbReference>
<name>A0A2S2E368_9ALTE</name>
<dbReference type="SUPFAM" id="SSF55961">
    <property type="entry name" value="Bet v1-like"/>
    <property type="match status" value="1"/>
</dbReference>
<dbReference type="OrthoDB" id="6329454at2"/>
<feature type="signal peptide" evidence="1">
    <location>
        <begin position="1"/>
        <end position="19"/>
    </location>
</feature>
<accession>A0A2S2E368</accession>
<dbReference type="EMBL" id="CP029347">
    <property type="protein sequence ID" value="AWL11457.1"/>
    <property type="molecule type" value="Genomic_DNA"/>
</dbReference>